<evidence type="ECO:0000256" key="2">
    <source>
        <dbReference type="ARBA" id="ARBA00022559"/>
    </source>
</evidence>
<dbReference type="SUPFAM" id="SSF54909">
    <property type="entry name" value="Dimeric alpha+beta barrel"/>
    <property type="match status" value="1"/>
</dbReference>
<accession>A0A8H3AUH7</accession>
<evidence type="ECO:0000256" key="1">
    <source>
        <dbReference type="ARBA" id="ARBA00001970"/>
    </source>
</evidence>
<dbReference type="GO" id="GO:0005829">
    <property type="term" value="C:cytosol"/>
    <property type="evidence" value="ECO:0007669"/>
    <property type="project" value="TreeGrafter"/>
</dbReference>
<dbReference type="InterPro" id="IPR049509">
    <property type="entry name" value="DyP_N"/>
</dbReference>
<gene>
    <name evidence="10" type="ORF">RDB_LOCUS127164</name>
</gene>
<evidence type="ECO:0000256" key="7">
    <source>
        <dbReference type="ARBA" id="ARBA00025737"/>
    </source>
</evidence>
<protein>
    <recommendedName>
        <fullName evidence="9">DyP dimeric alpha+beta barrel domain-containing protein</fullName>
    </recommendedName>
</protein>
<dbReference type="Proteomes" id="UP000663846">
    <property type="component" value="Unassembled WGS sequence"/>
</dbReference>
<name>A0A8H3AUH7_9AGAM</name>
<comment type="similarity">
    <text evidence="7">Belongs to the DyP-type peroxidase family.</text>
</comment>
<evidence type="ECO:0000256" key="4">
    <source>
        <dbReference type="ARBA" id="ARBA00022723"/>
    </source>
</evidence>
<dbReference type="PROSITE" id="PS51404">
    <property type="entry name" value="DYP_PEROXIDASE"/>
    <property type="match status" value="1"/>
</dbReference>
<evidence type="ECO:0000256" key="8">
    <source>
        <dbReference type="SAM" id="MobiDB-lite"/>
    </source>
</evidence>
<evidence type="ECO:0000259" key="9">
    <source>
        <dbReference type="Pfam" id="PF21105"/>
    </source>
</evidence>
<organism evidence="10 11">
    <name type="scientific">Rhizoctonia solani</name>
    <dbReference type="NCBI Taxonomy" id="456999"/>
    <lineage>
        <taxon>Eukaryota</taxon>
        <taxon>Fungi</taxon>
        <taxon>Dikarya</taxon>
        <taxon>Basidiomycota</taxon>
        <taxon>Agaricomycotina</taxon>
        <taxon>Agaricomycetes</taxon>
        <taxon>Cantharellales</taxon>
        <taxon>Ceratobasidiaceae</taxon>
        <taxon>Rhizoctonia</taxon>
    </lineage>
</organism>
<proteinExistence type="inferred from homology"/>
<dbReference type="AlphaFoldDB" id="A0A8H3AUH7"/>
<dbReference type="GO" id="GO:0020037">
    <property type="term" value="F:heme binding"/>
    <property type="evidence" value="ECO:0007669"/>
    <property type="project" value="InterPro"/>
</dbReference>
<evidence type="ECO:0000256" key="5">
    <source>
        <dbReference type="ARBA" id="ARBA00023002"/>
    </source>
</evidence>
<evidence type="ECO:0000313" key="10">
    <source>
        <dbReference type="EMBL" id="CAE6439656.1"/>
    </source>
</evidence>
<keyword evidence="2" id="KW-0575">Peroxidase</keyword>
<dbReference type="GO" id="GO:0004601">
    <property type="term" value="F:peroxidase activity"/>
    <property type="evidence" value="ECO:0007669"/>
    <property type="project" value="UniProtKB-KW"/>
</dbReference>
<evidence type="ECO:0000256" key="3">
    <source>
        <dbReference type="ARBA" id="ARBA00022617"/>
    </source>
</evidence>
<keyword evidence="6" id="KW-0408">Iron</keyword>
<dbReference type="GO" id="GO:0046872">
    <property type="term" value="F:metal ion binding"/>
    <property type="evidence" value="ECO:0007669"/>
    <property type="project" value="UniProtKB-KW"/>
</dbReference>
<comment type="caution">
    <text evidence="10">The sequence shown here is derived from an EMBL/GenBank/DDBJ whole genome shotgun (WGS) entry which is preliminary data.</text>
</comment>
<sequence length="592" mass="66490">MGGIKSIMSTVDDRTQKQLEEDIRLLKGIRSRGQIPLITERPPENAPPLANVQGDVLHRFPKSYERFLFFRIKDPTLFRVALKNFKPTSSQDVKDTILQIAKVKDEAKRAEKPADRVKLKQYLIGFSRTGLYVLNIQGKTGDERFDKYCMRDNRVFLGDQGRWDKLFDKSNYNEKEGSVHDIENPDALHGVIAIATDNKEDCDEATEDVKKIFGESWAIPDDGIVDGNVRPDPIRHHEHFGYKDGISQPAVRGIEYPLPGQIQVDPGVIVMGYDGDPVPNRPEWCKDGTMMVFRKLEQSVLLFDKYTNDNGPRWKEFFPGGKEAADRLNPPLTNAEGAELFGARFVGRWKSGAPLPLAPIRDDRELGDDPKRNNNFDYTVRDVAGVSSLTPSDYYCPFTAHSRKTVPRNLDPYISRRYLESGAIVRAAIPYGPEVTDEERQAWKPPPAESNEKKRGLLFNCYASHLDSGFVRQTTGYGNNDFFPITGLTPVKHGQDPIIGGPPPTDSSGEERGASLEKKPTHVFKTGDQVDIKLQVPGDTLNRYRVNGHIEVQPLTQVDPPGADNPFFVTSRGGEYFFVPSIPTLKSWASSQ</sequence>
<keyword evidence="3" id="KW-0349">Heme</keyword>
<reference evidence="10" key="1">
    <citation type="submission" date="2021-01" db="EMBL/GenBank/DDBJ databases">
        <authorList>
            <person name="Kaushik A."/>
        </authorList>
    </citation>
    <scope>NUCLEOTIDE SEQUENCE</scope>
    <source>
        <strain evidence="10">AG1-1C</strain>
    </source>
</reference>
<dbReference type="InterPro" id="IPR011008">
    <property type="entry name" value="Dimeric_a/b-barrel"/>
</dbReference>
<dbReference type="InterPro" id="IPR006314">
    <property type="entry name" value="Dyp_peroxidase"/>
</dbReference>
<dbReference type="PANTHER" id="PTHR30521">
    <property type="entry name" value="DEFERROCHELATASE/PEROXIDASE"/>
    <property type="match status" value="1"/>
</dbReference>
<dbReference type="EMBL" id="CAJMWS010000381">
    <property type="protein sequence ID" value="CAE6439656.1"/>
    <property type="molecule type" value="Genomic_DNA"/>
</dbReference>
<feature type="region of interest" description="Disordered" evidence="8">
    <location>
        <begin position="496"/>
        <end position="517"/>
    </location>
</feature>
<comment type="cofactor">
    <cofactor evidence="1">
        <name>heme b</name>
        <dbReference type="ChEBI" id="CHEBI:60344"/>
    </cofactor>
</comment>
<feature type="domain" description="DyP dimeric alpha+beta barrel" evidence="9">
    <location>
        <begin position="51"/>
        <end position="231"/>
    </location>
</feature>
<evidence type="ECO:0000313" key="11">
    <source>
        <dbReference type="Proteomes" id="UP000663846"/>
    </source>
</evidence>
<keyword evidence="5" id="KW-0560">Oxidoreductase</keyword>
<dbReference type="PANTHER" id="PTHR30521:SF4">
    <property type="entry name" value="DEFERROCHELATASE"/>
    <property type="match status" value="1"/>
</dbReference>
<dbReference type="Pfam" id="PF21105">
    <property type="entry name" value="DyP_N"/>
    <property type="match status" value="1"/>
</dbReference>
<keyword evidence="4" id="KW-0479">Metal-binding</keyword>
<evidence type="ECO:0000256" key="6">
    <source>
        <dbReference type="ARBA" id="ARBA00023004"/>
    </source>
</evidence>
<dbReference type="NCBIfam" id="TIGR01413">
    <property type="entry name" value="Dyp_perox_fam"/>
    <property type="match status" value="1"/>
</dbReference>